<gene>
    <name evidence="2" type="ordered locus">Halhy_4037</name>
</gene>
<dbReference type="InterPro" id="IPR037524">
    <property type="entry name" value="PA14/GLEYA"/>
</dbReference>
<dbReference type="Proteomes" id="UP000008461">
    <property type="component" value="Chromosome"/>
</dbReference>
<name>F4L5Q0_HALH1</name>
<dbReference type="Gene3D" id="3.90.182.10">
    <property type="entry name" value="Toxin - Anthrax Protective Antigen,domain 1"/>
    <property type="match status" value="1"/>
</dbReference>
<organism evidence="2 3">
    <name type="scientific">Haliscomenobacter hydrossis (strain ATCC 27775 / DSM 1100 / LMG 10767 / O)</name>
    <dbReference type="NCBI Taxonomy" id="760192"/>
    <lineage>
        <taxon>Bacteria</taxon>
        <taxon>Pseudomonadati</taxon>
        <taxon>Bacteroidota</taxon>
        <taxon>Saprospiria</taxon>
        <taxon>Saprospirales</taxon>
        <taxon>Haliscomenobacteraceae</taxon>
        <taxon>Haliscomenobacter</taxon>
    </lineage>
</organism>
<evidence type="ECO:0000313" key="2">
    <source>
        <dbReference type="EMBL" id="AEE51885.1"/>
    </source>
</evidence>
<dbReference type="HOGENOM" id="CLU_546020_0_0_10"/>
<dbReference type="InterPro" id="IPR013783">
    <property type="entry name" value="Ig-like_fold"/>
</dbReference>
<evidence type="ECO:0000259" key="1">
    <source>
        <dbReference type="PROSITE" id="PS51820"/>
    </source>
</evidence>
<proteinExistence type="predicted"/>
<dbReference type="PROSITE" id="PS51820">
    <property type="entry name" value="PA14"/>
    <property type="match status" value="1"/>
</dbReference>
<dbReference type="InterPro" id="IPR011658">
    <property type="entry name" value="PA14_dom"/>
</dbReference>
<dbReference type="InterPro" id="IPR059177">
    <property type="entry name" value="GH29D-like_dom"/>
</dbReference>
<protein>
    <submittedName>
        <fullName evidence="2">PA14 domain protein</fullName>
    </submittedName>
</protein>
<dbReference type="KEGG" id="hhy:Halhy_4037"/>
<evidence type="ECO:0000313" key="3">
    <source>
        <dbReference type="Proteomes" id="UP000008461"/>
    </source>
</evidence>
<accession>F4L5Q0</accession>
<dbReference type="Pfam" id="PF07691">
    <property type="entry name" value="PA14"/>
    <property type="match status" value="1"/>
</dbReference>
<dbReference type="SUPFAM" id="SSF56988">
    <property type="entry name" value="Anthrax protective antigen"/>
    <property type="match status" value="1"/>
</dbReference>
<dbReference type="Gene3D" id="3.60.21.10">
    <property type="match status" value="1"/>
</dbReference>
<keyword evidence="3" id="KW-1185">Reference proteome</keyword>
<dbReference type="InterPro" id="IPR029052">
    <property type="entry name" value="Metallo-depent_PP-like"/>
</dbReference>
<reference evidence="2 3" key="1">
    <citation type="journal article" date="2011" name="Stand. Genomic Sci.">
        <title>Complete genome sequence of Haliscomenobacter hydrossis type strain (O).</title>
        <authorList>
            <consortium name="US DOE Joint Genome Institute (JGI-PGF)"/>
            <person name="Daligault H."/>
            <person name="Lapidus A."/>
            <person name="Zeytun A."/>
            <person name="Nolan M."/>
            <person name="Lucas S."/>
            <person name="Del Rio T.G."/>
            <person name="Tice H."/>
            <person name="Cheng J.F."/>
            <person name="Tapia R."/>
            <person name="Han C."/>
            <person name="Goodwin L."/>
            <person name="Pitluck S."/>
            <person name="Liolios K."/>
            <person name="Pagani I."/>
            <person name="Ivanova N."/>
            <person name="Huntemann M."/>
            <person name="Mavromatis K."/>
            <person name="Mikhailova N."/>
            <person name="Pati A."/>
            <person name="Chen A."/>
            <person name="Palaniappan K."/>
            <person name="Land M."/>
            <person name="Hauser L."/>
            <person name="Brambilla E.M."/>
            <person name="Rohde M."/>
            <person name="Verbarg S."/>
            <person name="Goker M."/>
            <person name="Bristow J."/>
            <person name="Eisen J.A."/>
            <person name="Markowitz V."/>
            <person name="Hugenholtz P."/>
            <person name="Kyrpides N.C."/>
            <person name="Klenk H.P."/>
            <person name="Woyke T."/>
        </authorList>
    </citation>
    <scope>NUCLEOTIDE SEQUENCE [LARGE SCALE GENOMIC DNA]</scope>
    <source>
        <strain evidence="3">ATCC 27775 / DSM 1100 / LMG 10767 / O</strain>
    </source>
</reference>
<dbReference type="SUPFAM" id="SSF56300">
    <property type="entry name" value="Metallo-dependent phosphatases"/>
    <property type="match status" value="1"/>
</dbReference>
<dbReference type="EMBL" id="CP002691">
    <property type="protein sequence ID" value="AEE51885.1"/>
    <property type="molecule type" value="Genomic_DNA"/>
</dbReference>
<dbReference type="AlphaFoldDB" id="F4L5Q0"/>
<dbReference type="STRING" id="760192.Halhy_4037"/>
<dbReference type="Gene3D" id="2.60.40.10">
    <property type="entry name" value="Immunoglobulins"/>
    <property type="match status" value="1"/>
</dbReference>
<sequence>MVLFALYKDVLFITMDSNDGDGLSISRSQIDYVTKAIKDNPNVRWTMLFMHHPVWNYKDFNGFSEIETALQSRPYTVFAGHNHQYLKTQRNNRNYYILASTGGGSQLRGPRFQEFDHVTWVTMTENGPELLNLALSGMHNDDIVDEVGLAKAKAMLDAVNFKPQLLKINEQKAQVLLSIQNKGKDTLFFDGKLYHHHQLSPAQSKFKLKIAPQSTGQLDVEFALLGKGSFDKVAPLELDWQMNLPSAFMEAPYRLEGTLPITIDFTPPSPAGEERAIFLTDKKVELQQPQPGLSLRYTLDGTEPSLNAKTYQGPISITNTTTLKVRYFNTKNGASSNTWQQVYRKVVPIEPSKAKPSKPGMAYRYYEGNFQTLPDFKTLTPLRTGTVQDFNVALLAGKRIDHYAVVYEGFVDIPEDGLYYFYTRSDDGSKFYVQDQLVVDNDGSHEERARGGDIALKKGLHPFRVEYFEDFEGQSLFVGYSGSDGKRKPLVGLPLFCKE</sequence>
<dbReference type="RefSeq" id="WP_013766423.1">
    <property type="nucleotide sequence ID" value="NC_015510.1"/>
</dbReference>
<feature type="domain" description="PA14" evidence="1">
    <location>
        <begin position="356"/>
        <end position="494"/>
    </location>
</feature>
<dbReference type="OrthoDB" id="9816081at2"/>
<dbReference type="Pfam" id="PF13290">
    <property type="entry name" value="CHB_HEX_C_1"/>
    <property type="match status" value="1"/>
</dbReference>
<dbReference type="eggNOG" id="COG1409">
    <property type="taxonomic scope" value="Bacteria"/>
</dbReference>
<reference key="2">
    <citation type="submission" date="2011-04" db="EMBL/GenBank/DDBJ databases">
        <title>Complete sequence of chromosome of Haliscomenobacter hydrossis DSM 1100.</title>
        <authorList>
            <consortium name="US DOE Joint Genome Institute (JGI-PGF)"/>
            <person name="Lucas S."/>
            <person name="Han J."/>
            <person name="Lapidus A."/>
            <person name="Bruce D."/>
            <person name="Goodwin L."/>
            <person name="Pitluck S."/>
            <person name="Peters L."/>
            <person name="Kyrpides N."/>
            <person name="Mavromatis K."/>
            <person name="Ivanova N."/>
            <person name="Ovchinnikova G."/>
            <person name="Pagani I."/>
            <person name="Daligault H."/>
            <person name="Detter J.C."/>
            <person name="Han C."/>
            <person name="Land M."/>
            <person name="Hauser L."/>
            <person name="Markowitz V."/>
            <person name="Cheng J.-F."/>
            <person name="Hugenholtz P."/>
            <person name="Woyke T."/>
            <person name="Wu D."/>
            <person name="Verbarg S."/>
            <person name="Frueling A."/>
            <person name="Brambilla E."/>
            <person name="Klenk H.-P."/>
            <person name="Eisen J.A."/>
        </authorList>
    </citation>
    <scope>NUCLEOTIDE SEQUENCE</scope>
    <source>
        <strain>DSM 1100</strain>
    </source>
</reference>
<dbReference type="SMART" id="SM00758">
    <property type="entry name" value="PA14"/>
    <property type="match status" value="1"/>
</dbReference>